<dbReference type="AlphaFoldDB" id="I1X504"/>
<accession>I1X504</accession>
<organism evidence="1">
    <name type="scientific">uncultured bacterium ws633F6</name>
    <dbReference type="NCBI Taxonomy" id="1131832"/>
    <lineage>
        <taxon>Bacteria</taxon>
        <taxon>environmental samples</taxon>
    </lineage>
</organism>
<proteinExistence type="predicted"/>
<name>I1X504_9BACT</name>
<protein>
    <recommendedName>
        <fullName evidence="2">Toxin-antitoxin system HicB family antitoxin</fullName>
    </recommendedName>
</protein>
<sequence length="78" mass="8809">MEKPVTLTIDIDADLRKELIKMASYKEVTLTNYIIEAINLQLNHDKGSQFAEKNVAQSSVSPEEAARILKEFIEASEK</sequence>
<dbReference type="EMBL" id="JQ256785">
    <property type="protein sequence ID" value="AFI78579.1"/>
    <property type="molecule type" value="Genomic_DNA"/>
</dbReference>
<evidence type="ECO:0008006" key="2">
    <source>
        <dbReference type="Google" id="ProtNLM"/>
    </source>
</evidence>
<gene>
    <name evidence="1" type="ORF">ws633F6_0021</name>
</gene>
<reference evidence="1" key="1">
    <citation type="journal article" date="2012" name="ISME J.">
        <title>Roseobacter clade bacteria are abundant in coastal sediments and encode a novel combination of sulfur oxidation genes.</title>
        <authorList>
            <person name="Lenk S."/>
            <person name="Moraru C."/>
            <person name="Hahnke S."/>
            <person name="Arnds J."/>
            <person name="Richter M."/>
            <person name="Kube M."/>
            <person name="Reinhardt R."/>
            <person name="Brinkhoff T."/>
            <person name="Harder J."/>
            <person name="Amann R."/>
            <person name="Mussmann M."/>
        </authorList>
    </citation>
    <scope>NUCLEOTIDE SEQUENCE</scope>
</reference>
<evidence type="ECO:0000313" key="1">
    <source>
        <dbReference type="EMBL" id="AFI78579.1"/>
    </source>
</evidence>